<dbReference type="AlphaFoldDB" id="A0A5J4X942"/>
<dbReference type="PANTHER" id="PTHR11909">
    <property type="entry name" value="CASEIN KINASE-RELATED"/>
    <property type="match status" value="1"/>
</dbReference>
<dbReference type="SMART" id="SM00220">
    <property type="entry name" value="S_TKc"/>
    <property type="match status" value="1"/>
</dbReference>
<dbReference type="SUPFAM" id="SSF56112">
    <property type="entry name" value="Protein kinase-like (PK-like)"/>
    <property type="match status" value="1"/>
</dbReference>
<dbReference type="InterPro" id="IPR011009">
    <property type="entry name" value="Kinase-like_dom_sf"/>
</dbReference>
<evidence type="ECO:0000313" key="3">
    <source>
        <dbReference type="EMBL" id="KAA6403670.1"/>
    </source>
</evidence>
<keyword evidence="3" id="KW-0418">Kinase</keyword>
<dbReference type="OrthoDB" id="5979581at2759"/>
<dbReference type="EMBL" id="SNRW01000074">
    <property type="protein sequence ID" value="KAA6403670.1"/>
    <property type="molecule type" value="Genomic_DNA"/>
</dbReference>
<protein>
    <submittedName>
        <fullName evidence="3">Putative Casein kinase I</fullName>
    </submittedName>
</protein>
<dbReference type="CDD" id="cd14016">
    <property type="entry name" value="STKc_CK1"/>
    <property type="match status" value="1"/>
</dbReference>
<evidence type="ECO:0000259" key="2">
    <source>
        <dbReference type="PROSITE" id="PS50011"/>
    </source>
</evidence>
<evidence type="ECO:0000256" key="1">
    <source>
        <dbReference type="SAM" id="Coils"/>
    </source>
</evidence>
<dbReference type="GO" id="GO:0005524">
    <property type="term" value="F:ATP binding"/>
    <property type="evidence" value="ECO:0007669"/>
    <property type="project" value="InterPro"/>
</dbReference>
<comment type="caution">
    <text evidence="3">The sequence shown here is derived from an EMBL/GenBank/DDBJ whole genome shotgun (WGS) entry which is preliminary data.</text>
</comment>
<feature type="domain" description="Protein kinase" evidence="2">
    <location>
        <begin position="34"/>
        <end position="314"/>
    </location>
</feature>
<dbReference type="Gene3D" id="1.10.510.10">
    <property type="entry name" value="Transferase(Phosphotransferase) domain 1"/>
    <property type="match status" value="1"/>
</dbReference>
<organism evidence="3 4">
    <name type="scientific">Streblomastix strix</name>
    <dbReference type="NCBI Taxonomy" id="222440"/>
    <lineage>
        <taxon>Eukaryota</taxon>
        <taxon>Metamonada</taxon>
        <taxon>Preaxostyla</taxon>
        <taxon>Oxymonadida</taxon>
        <taxon>Streblomastigidae</taxon>
        <taxon>Streblomastix</taxon>
    </lineage>
</organism>
<sequence length="490" mass="56720">MAVLGGQDIIFDNRLSITAHMNSFAIGDIIKNKYQIVEKINEGAFGEVYKLKIIDAPVQNEDEKEEILENFLAVKIESGSIFPSQIAIEAKIYKDMQGIQGFANKILAGTWRGYRLLIMDRLGPSIEEIFISSKRMFSLRTVLELGIQMIQRVKDLHEKGWIHRDLKPQNFVVGLGKLSKTIFLIDFGLARRYEINQGKECVSVKKNNFAGTLRYWSVNTHMGIEQSRRDDLEAIGYIIIYLLKGFLPWQGQRGPNSRIRRQMIGDLKRKITMSELCKYLPNEIMGFLTYVRSLSLHQNPDYSYCIKLLRQAFINSGFLKSDSWEWNDKGEIIMMDEDESGQQRLLPQMLDKQNAEELKRDREIWRAAKKLRMLDDQVKIKAFLSQDPTNRGSKFRMRLERIQQGLKELEEEEKEENRRWIQMLTLNSIAESNKMQQRINISGIKLNLKNPQLSKLRPSSVNAVYGLDLAGQSRQKWSNFGPSNPGVMKD</sequence>
<dbReference type="Proteomes" id="UP000324800">
    <property type="component" value="Unassembled WGS sequence"/>
</dbReference>
<dbReference type="PROSITE" id="PS50011">
    <property type="entry name" value="PROTEIN_KINASE_DOM"/>
    <property type="match status" value="1"/>
</dbReference>
<keyword evidence="1" id="KW-0175">Coiled coil</keyword>
<proteinExistence type="predicted"/>
<evidence type="ECO:0000313" key="4">
    <source>
        <dbReference type="Proteomes" id="UP000324800"/>
    </source>
</evidence>
<reference evidence="3 4" key="1">
    <citation type="submission" date="2019-03" db="EMBL/GenBank/DDBJ databases">
        <title>Single cell metagenomics reveals metabolic interactions within the superorganism composed of flagellate Streblomastix strix and complex community of Bacteroidetes bacteria on its surface.</title>
        <authorList>
            <person name="Treitli S.C."/>
            <person name="Kolisko M."/>
            <person name="Husnik F."/>
            <person name="Keeling P."/>
            <person name="Hampl V."/>
        </authorList>
    </citation>
    <scope>NUCLEOTIDE SEQUENCE [LARGE SCALE GENOMIC DNA]</scope>
    <source>
        <strain evidence="3">ST1C</strain>
    </source>
</reference>
<accession>A0A5J4X942</accession>
<feature type="coiled-coil region" evidence="1">
    <location>
        <begin position="392"/>
        <end position="419"/>
    </location>
</feature>
<name>A0A5J4X942_9EUKA</name>
<dbReference type="Pfam" id="PF00069">
    <property type="entry name" value="Pkinase"/>
    <property type="match status" value="1"/>
</dbReference>
<dbReference type="GO" id="GO:0004672">
    <property type="term" value="F:protein kinase activity"/>
    <property type="evidence" value="ECO:0007669"/>
    <property type="project" value="InterPro"/>
</dbReference>
<dbReference type="InterPro" id="IPR050235">
    <property type="entry name" value="CK1_Ser-Thr_kinase"/>
</dbReference>
<gene>
    <name evidence="3" type="ORF">EZS28_000810</name>
</gene>
<dbReference type="InterPro" id="IPR000719">
    <property type="entry name" value="Prot_kinase_dom"/>
</dbReference>
<keyword evidence="3" id="KW-0808">Transferase</keyword>